<gene>
    <name evidence="2" type="ORF">QBC40DRAFT_3547</name>
</gene>
<dbReference type="PANTHER" id="PTHR42070">
    <property type="entry name" value="FILAMENT ASSOCIATED PROTEIN, PUTATIVE (AFU_ORTHOLOGUE AFUA_8G06630)-RELATED"/>
    <property type="match status" value="1"/>
</dbReference>
<feature type="region of interest" description="Disordered" evidence="1">
    <location>
        <begin position="1"/>
        <end position="25"/>
    </location>
</feature>
<feature type="compositionally biased region" description="Basic and acidic residues" evidence="1">
    <location>
        <begin position="1"/>
        <end position="14"/>
    </location>
</feature>
<dbReference type="AlphaFoldDB" id="A0AAN6XPJ5"/>
<dbReference type="EMBL" id="MU863884">
    <property type="protein sequence ID" value="KAK4204178.1"/>
    <property type="molecule type" value="Genomic_DNA"/>
</dbReference>
<evidence type="ECO:0000313" key="3">
    <source>
        <dbReference type="Proteomes" id="UP001303160"/>
    </source>
</evidence>
<name>A0AAN6XPJ5_9PEZI</name>
<dbReference type="PANTHER" id="PTHR42070:SF1">
    <property type="entry name" value="FILAMENT ASSOCIATED PROTEIN, PUTATIVE (AFU_ORTHOLOGUE AFUA_8G06630)-RELATED"/>
    <property type="match status" value="1"/>
</dbReference>
<dbReference type="Gene3D" id="1.20.5.170">
    <property type="match status" value="1"/>
</dbReference>
<feature type="compositionally biased region" description="Basic residues" evidence="1">
    <location>
        <begin position="15"/>
        <end position="25"/>
    </location>
</feature>
<dbReference type="CDD" id="cd14688">
    <property type="entry name" value="bZIP_YAP"/>
    <property type="match status" value="1"/>
</dbReference>
<evidence type="ECO:0000256" key="1">
    <source>
        <dbReference type="SAM" id="MobiDB-lite"/>
    </source>
</evidence>
<dbReference type="Proteomes" id="UP001303160">
    <property type="component" value="Unassembled WGS sequence"/>
</dbReference>
<accession>A0AAN6XPJ5</accession>
<protein>
    <recommendedName>
        <fullName evidence="4">BZIP domain-containing protein</fullName>
    </recommendedName>
</protein>
<proteinExistence type="predicted"/>
<evidence type="ECO:0000313" key="2">
    <source>
        <dbReference type="EMBL" id="KAK4204178.1"/>
    </source>
</evidence>
<keyword evidence="3" id="KW-1185">Reference proteome</keyword>
<evidence type="ECO:0008006" key="4">
    <source>
        <dbReference type="Google" id="ProtNLM"/>
    </source>
</evidence>
<organism evidence="2 3">
    <name type="scientific">Triangularia verruculosa</name>
    <dbReference type="NCBI Taxonomy" id="2587418"/>
    <lineage>
        <taxon>Eukaryota</taxon>
        <taxon>Fungi</taxon>
        <taxon>Dikarya</taxon>
        <taxon>Ascomycota</taxon>
        <taxon>Pezizomycotina</taxon>
        <taxon>Sordariomycetes</taxon>
        <taxon>Sordariomycetidae</taxon>
        <taxon>Sordariales</taxon>
        <taxon>Podosporaceae</taxon>
        <taxon>Triangularia</taxon>
    </lineage>
</organism>
<reference evidence="2" key="1">
    <citation type="journal article" date="2023" name="Mol. Phylogenet. Evol.">
        <title>Genome-scale phylogeny and comparative genomics of the fungal order Sordariales.</title>
        <authorList>
            <person name="Hensen N."/>
            <person name="Bonometti L."/>
            <person name="Westerberg I."/>
            <person name="Brannstrom I.O."/>
            <person name="Guillou S."/>
            <person name="Cros-Aarteil S."/>
            <person name="Calhoun S."/>
            <person name="Haridas S."/>
            <person name="Kuo A."/>
            <person name="Mondo S."/>
            <person name="Pangilinan J."/>
            <person name="Riley R."/>
            <person name="LaButti K."/>
            <person name="Andreopoulos B."/>
            <person name="Lipzen A."/>
            <person name="Chen C."/>
            <person name="Yan M."/>
            <person name="Daum C."/>
            <person name="Ng V."/>
            <person name="Clum A."/>
            <person name="Steindorff A."/>
            <person name="Ohm R.A."/>
            <person name="Martin F."/>
            <person name="Silar P."/>
            <person name="Natvig D.O."/>
            <person name="Lalanne C."/>
            <person name="Gautier V."/>
            <person name="Ament-Velasquez S.L."/>
            <person name="Kruys A."/>
            <person name="Hutchinson M.I."/>
            <person name="Powell A.J."/>
            <person name="Barry K."/>
            <person name="Miller A.N."/>
            <person name="Grigoriev I.V."/>
            <person name="Debuchy R."/>
            <person name="Gladieux P."/>
            <person name="Hiltunen Thoren M."/>
            <person name="Johannesson H."/>
        </authorList>
    </citation>
    <scope>NUCLEOTIDE SEQUENCE</scope>
    <source>
        <strain evidence="2">CBS 315.58</strain>
    </source>
</reference>
<reference evidence="2" key="2">
    <citation type="submission" date="2023-05" db="EMBL/GenBank/DDBJ databases">
        <authorList>
            <consortium name="Lawrence Berkeley National Laboratory"/>
            <person name="Steindorff A."/>
            <person name="Hensen N."/>
            <person name="Bonometti L."/>
            <person name="Westerberg I."/>
            <person name="Brannstrom I.O."/>
            <person name="Guillou S."/>
            <person name="Cros-Aarteil S."/>
            <person name="Calhoun S."/>
            <person name="Haridas S."/>
            <person name="Kuo A."/>
            <person name="Mondo S."/>
            <person name="Pangilinan J."/>
            <person name="Riley R."/>
            <person name="Labutti K."/>
            <person name="Andreopoulos B."/>
            <person name="Lipzen A."/>
            <person name="Chen C."/>
            <person name="Yanf M."/>
            <person name="Daum C."/>
            <person name="Ng V."/>
            <person name="Clum A."/>
            <person name="Ohm R."/>
            <person name="Martin F."/>
            <person name="Silar P."/>
            <person name="Natvig D."/>
            <person name="Lalanne C."/>
            <person name="Gautier V."/>
            <person name="Ament-Velasquez S.L."/>
            <person name="Kruys A."/>
            <person name="Hutchinson M.I."/>
            <person name="Powell A.J."/>
            <person name="Barry K."/>
            <person name="Miller A.N."/>
            <person name="Grigoriev I.V."/>
            <person name="Debuchy R."/>
            <person name="Gladieux P."/>
            <person name="Thoren M.H."/>
            <person name="Johannesson H."/>
        </authorList>
    </citation>
    <scope>NUCLEOTIDE SEQUENCE</scope>
    <source>
        <strain evidence="2">CBS 315.58</strain>
    </source>
</reference>
<comment type="caution">
    <text evidence="2">The sequence shown here is derived from an EMBL/GenBank/DDBJ whole genome shotgun (WGS) entry which is preliminary data.</text>
</comment>
<sequence>MSSADDKKQAELGRIRKNQRLSRARRKEYVASLEARVREYEERGVQASLEIQLAARKVAEENEKLRELLGKVGVGEASVREYLQQQPACDGVAVAAPCISKEQPNVREKDDEPNGCPMATDLISLITGASKNQVRVTLGCIPGSNCDVDEEAIEKTITRLKGSVSS</sequence>